<protein>
    <submittedName>
        <fullName evidence="3">Thioredoxin</fullName>
    </submittedName>
</protein>
<accession>A0A317CU29</accession>
<dbReference type="EMBL" id="QGKM01000008">
    <property type="protein sequence ID" value="PWQ99832.1"/>
    <property type="molecule type" value="Genomic_DNA"/>
</dbReference>
<dbReference type="InterPro" id="IPR013766">
    <property type="entry name" value="Thioredoxin_domain"/>
</dbReference>
<dbReference type="RefSeq" id="WP_109836565.1">
    <property type="nucleotide sequence ID" value="NZ_QGKM01000008.1"/>
</dbReference>
<evidence type="ECO:0000313" key="4">
    <source>
        <dbReference type="Proteomes" id="UP000245539"/>
    </source>
</evidence>
<reference evidence="3 4" key="1">
    <citation type="submission" date="2018-05" db="EMBL/GenBank/DDBJ databases">
        <title>Leucothrix arctica sp. nov., isolated from Arctic seawater.</title>
        <authorList>
            <person name="Choi A."/>
            <person name="Baek K."/>
        </authorList>
    </citation>
    <scope>NUCLEOTIDE SEQUENCE [LARGE SCALE GENOMIC DNA]</scope>
    <source>
        <strain evidence="3 4">JCM 18388</strain>
    </source>
</reference>
<evidence type="ECO:0000259" key="2">
    <source>
        <dbReference type="PROSITE" id="PS51352"/>
    </source>
</evidence>
<feature type="domain" description="Thioredoxin" evidence="2">
    <location>
        <begin position="15"/>
        <end position="133"/>
    </location>
</feature>
<comment type="caution">
    <text evidence="3">The sequence shown here is derived from an EMBL/GenBank/DDBJ whole genome shotgun (WGS) entry which is preliminary data.</text>
</comment>
<dbReference type="AlphaFoldDB" id="A0A317CU29"/>
<feature type="chain" id="PRO_5016425743" evidence="1">
    <location>
        <begin position="23"/>
        <end position="133"/>
    </location>
</feature>
<dbReference type="CDD" id="cd02947">
    <property type="entry name" value="TRX_family"/>
    <property type="match status" value="1"/>
</dbReference>
<proteinExistence type="predicted"/>
<sequence length="133" mass="15093">MKRRTFLSMVAGLTLVPGLLFAQTNLMYTDGLIQKHLDEGKSVFVDYAADWCGTCRLQGQLISQLRERNPEYDKNIVFVTVDWDSYSTHDVTSSRNVPRRSTLLMLKGEEELGRIVAGIDINEIKELLDKGLN</sequence>
<dbReference type="OrthoDB" id="9798454at2"/>
<dbReference type="Pfam" id="PF00085">
    <property type="entry name" value="Thioredoxin"/>
    <property type="match status" value="1"/>
</dbReference>
<dbReference type="Gene3D" id="3.40.30.10">
    <property type="entry name" value="Glutaredoxin"/>
    <property type="match status" value="1"/>
</dbReference>
<dbReference type="PROSITE" id="PS51352">
    <property type="entry name" value="THIOREDOXIN_2"/>
    <property type="match status" value="1"/>
</dbReference>
<keyword evidence="4" id="KW-1185">Reference proteome</keyword>
<dbReference type="InterPro" id="IPR036249">
    <property type="entry name" value="Thioredoxin-like_sf"/>
</dbReference>
<evidence type="ECO:0000313" key="3">
    <source>
        <dbReference type="EMBL" id="PWQ99832.1"/>
    </source>
</evidence>
<dbReference type="SUPFAM" id="SSF52833">
    <property type="entry name" value="Thioredoxin-like"/>
    <property type="match status" value="1"/>
</dbReference>
<keyword evidence="1" id="KW-0732">Signal</keyword>
<name>A0A317CU29_9GAMM</name>
<evidence type="ECO:0000256" key="1">
    <source>
        <dbReference type="SAM" id="SignalP"/>
    </source>
</evidence>
<gene>
    <name evidence="3" type="ORF">DKW60_04990</name>
</gene>
<dbReference type="Proteomes" id="UP000245539">
    <property type="component" value="Unassembled WGS sequence"/>
</dbReference>
<feature type="signal peptide" evidence="1">
    <location>
        <begin position="1"/>
        <end position="22"/>
    </location>
</feature>
<organism evidence="3 4">
    <name type="scientific">Leucothrix pacifica</name>
    <dbReference type="NCBI Taxonomy" id="1247513"/>
    <lineage>
        <taxon>Bacteria</taxon>
        <taxon>Pseudomonadati</taxon>
        <taxon>Pseudomonadota</taxon>
        <taxon>Gammaproteobacteria</taxon>
        <taxon>Thiotrichales</taxon>
        <taxon>Thiotrichaceae</taxon>
        <taxon>Leucothrix</taxon>
    </lineage>
</organism>